<feature type="region of interest" description="Disordered" evidence="4">
    <location>
        <begin position="270"/>
        <end position="321"/>
    </location>
</feature>
<dbReference type="EMBL" id="MU069573">
    <property type="protein sequence ID" value="KAF5838585.1"/>
    <property type="molecule type" value="Genomic_DNA"/>
</dbReference>
<dbReference type="InterPro" id="IPR032675">
    <property type="entry name" value="LRR_dom_sf"/>
</dbReference>
<name>A0ABQ7GVH2_DUNSA</name>
<dbReference type="Proteomes" id="UP000815325">
    <property type="component" value="Unassembled WGS sequence"/>
</dbReference>
<feature type="compositionally biased region" description="Polar residues" evidence="4">
    <location>
        <begin position="300"/>
        <end position="310"/>
    </location>
</feature>
<dbReference type="PANTHER" id="PTHR46652:SF3">
    <property type="entry name" value="LEUCINE-RICH REPEAT-CONTAINING PROTEIN 9"/>
    <property type="match status" value="1"/>
</dbReference>
<gene>
    <name evidence="5" type="ORF">DUNSADRAFT_2569</name>
</gene>
<organism evidence="5 6">
    <name type="scientific">Dunaliella salina</name>
    <name type="common">Green alga</name>
    <name type="synonym">Protococcus salinus</name>
    <dbReference type="NCBI Taxonomy" id="3046"/>
    <lineage>
        <taxon>Eukaryota</taxon>
        <taxon>Viridiplantae</taxon>
        <taxon>Chlorophyta</taxon>
        <taxon>core chlorophytes</taxon>
        <taxon>Chlorophyceae</taxon>
        <taxon>CS clade</taxon>
        <taxon>Chlamydomonadales</taxon>
        <taxon>Dunaliellaceae</taxon>
        <taxon>Dunaliella</taxon>
    </lineage>
</organism>
<keyword evidence="2" id="KW-0433">Leucine-rich repeat</keyword>
<dbReference type="PANTHER" id="PTHR46652">
    <property type="entry name" value="LEUCINE-RICH REPEAT AND IQ DOMAIN-CONTAINING PROTEIN 1-RELATED"/>
    <property type="match status" value="1"/>
</dbReference>
<comment type="caution">
    <text evidence="5">The sequence shown here is derived from an EMBL/GenBank/DDBJ whole genome shotgun (WGS) entry which is preliminary data.</text>
</comment>
<keyword evidence="3" id="KW-0677">Repeat</keyword>
<feature type="region of interest" description="Disordered" evidence="4">
    <location>
        <begin position="223"/>
        <end position="256"/>
    </location>
</feature>
<protein>
    <submittedName>
        <fullName evidence="5">Uncharacterized protein</fullName>
    </submittedName>
</protein>
<evidence type="ECO:0000256" key="1">
    <source>
        <dbReference type="ARBA" id="ARBA00004430"/>
    </source>
</evidence>
<evidence type="ECO:0000256" key="2">
    <source>
        <dbReference type="ARBA" id="ARBA00022614"/>
    </source>
</evidence>
<feature type="compositionally biased region" description="Gly residues" evidence="4">
    <location>
        <begin position="311"/>
        <end position="320"/>
    </location>
</feature>
<dbReference type="Gene3D" id="3.80.10.10">
    <property type="entry name" value="Ribonuclease Inhibitor"/>
    <property type="match status" value="1"/>
</dbReference>
<sequence length="337" mass="35766">MSLLHGPRPGAGSSAPAPHLNASLSSPAFQGDHVSLAVCGLRGMMSLKELHVGDELKPVFPWLSRETTSPLCGNHISLVCGLRGMMSLEELHISDQKLPEHVSLEFDPFAVQEVAHSLRKLVAVNSNIKDECLSTLGGLRDLRSLELAANAISSFEAVEGVVEGAPYLLHIDLKNNPICKNFKYRETMIIMSDSLRTIDGHEVVESQRQSLLRLQVKKMKMEQKAEERALRSREAAAGSPATNFSGGLDSKPLPAGSVNAQAQAGQFVQPGGLRGATASGRSDLIGSPAGYGQPRHFAKQASQHQPRTMGSTGGQQGLGVTGSASARLAGALDGLQL</sequence>
<dbReference type="InterPro" id="IPR050836">
    <property type="entry name" value="SDS22/Internalin_LRR"/>
</dbReference>
<accession>A0ABQ7GVH2</accession>
<feature type="compositionally biased region" description="Basic and acidic residues" evidence="4">
    <location>
        <begin position="223"/>
        <end position="234"/>
    </location>
</feature>
<comment type="subcellular location">
    <subcellularLocation>
        <location evidence="1">Cytoplasm</location>
        <location evidence="1">Cytoskeleton</location>
        <location evidence="1">Cilium axoneme</location>
    </subcellularLocation>
</comment>
<evidence type="ECO:0000313" key="5">
    <source>
        <dbReference type="EMBL" id="KAF5838585.1"/>
    </source>
</evidence>
<reference evidence="5" key="1">
    <citation type="submission" date="2017-08" db="EMBL/GenBank/DDBJ databases">
        <authorList>
            <person name="Polle J.E."/>
            <person name="Barry K."/>
            <person name="Cushman J."/>
            <person name="Schmutz J."/>
            <person name="Tran D."/>
            <person name="Hathwaick L.T."/>
            <person name="Yim W.C."/>
            <person name="Jenkins J."/>
            <person name="Mckie-Krisberg Z.M."/>
            <person name="Prochnik S."/>
            <person name="Lindquist E."/>
            <person name="Dockter R.B."/>
            <person name="Adam C."/>
            <person name="Molina H."/>
            <person name="Bunkerborg J."/>
            <person name="Jin E."/>
            <person name="Buchheim M."/>
            <person name="Magnuson J."/>
        </authorList>
    </citation>
    <scope>NUCLEOTIDE SEQUENCE</scope>
    <source>
        <strain evidence="5">CCAP 19/18</strain>
    </source>
</reference>
<proteinExistence type="predicted"/>
<evidence type="ECO:0000256" key="4">
    <source>
        <dbReference type="SAM" id="MobiDB-lite"/>
    </source>
</evidence>
<keyword evidence="6" id="KW-1185">Reference proteome</keyword>
<dbReference type="SUPFAM" id="SSF52058">
    <property type="entry name" value="L domain-like"/>
    <property type="match status" value="1"/>
</dbReference>
<evidence type="ECO:0000256" key="3">
    <source>
        <dbReference type="ARBA" id="ARBA00022737"/>
    </source>
</evidence>
<evidence type="ECO:0000313" key="6">
    <source>
        <dbReference type="Proteomes" id="UP000815325"/>
    </source>
</evidence>